<name>K6YMT1_9ALTE</name>
<accession>K6YMT1</accession>
<reference evidence="1 2" key="1">
    <citation type="journal article" date="2017" name="Antonie Van Leeuwenhoek">
        <title>Rhizobium rhizosphaerae sp. nov., a novel species isolated from rice rhizosphere.</title>
        <authorList>
            <person name="Zhao J.J."/>
            <person name="Zhang J."/>
            <person name="Zhang R.J."/>
            <person name="Zhang C.W."/>
            <person name="Yin H.Q."/>
            <person name="Zhang X.X."/>
        </authorList>
    </citation>
    <scope>NUCLEOTIDE SEQUENCE [LARGE SCALE GENOMIC DNA]</scope>
    <source>
        <strain evidence="1 2">BSs20135</strain>
    </source>
</reference>
<gene>
    <name evidence="1" type="ORF">GARC_2521</name>
</gene>
<proteinExistence type="predicted"/>
<evidence type="ECO:0000313" key="2">
    <source>
        <dbReference type="Proteomes" id="UP000006327"/>
    </source>
</evidence>
<dbReference type="EMBL" id="BAEO01000031">
    <property type="protein sequence ID" value="GAC19487.1"/>
    <property type="molecule type" value="Genomic_DNA"/>
</dbReference>
<protein>
    <submittedName>
        <fullName evidence="1">Uncharacterized protein</fullName>
    </submittedName>
</protein>
<organism evidence="1 2">
    <name type="scientific">Paraglaciecola arctica BSs20135</name>
    <dbReference type="NCBI Taxonomy" id="493475"/>
    <lineage>
        <taxon>Bacteria</taxon>
        <taxon>Pseudomonadati</taxon>
        <taxon>Pseudomonadota</taxon>
        <taxon>Gammaproteobacteria</taxon>
        <taxon>Alteromonadales</taxon>
        <taxon>Alteromonadaceae</taxon>
        <taxon>Paraglaciecola</taxon>
    </lineage>
</organism>
<evidence type="ECO:0000313" key="1">
    <source>
        <dbReference type="EMBL" id="GAC19487.1"/>
    </source>
</evidence>
<dbReference type="AlphaFoldDB" id="K6YMT1"/>
<dbReference type="Proteomes" id="UP000006327">
    <property type="component" value="Unassembled WGS sequence"/>
</dbReference>
<keyword evidence="2" id="KW-1185">Reference proteome</keyword>
<sequence length="72" mass="7945">MNSPNIFGLPDGHVVVSIVSENGTLLEEKTANYRKITGNAGRHRKHQFGVALFSVYFDYVPEGSKVVAKHCI</sequence>
<comment type="caution">
    <text evidence="1">The sequence shown here is derived from an EMBL/GenBank/DDBJ whole genome shotgun (WGS) entry which is preliminary data.</text>
</comment>